<dbReference type="AlphaFoldDB" id="A0AAN7NGA9"/>
<comment type="caution">
    <text evidence="2">The sequence shown here is derived from an EMBL/GenBank/DDBJ whole genome shotgun (WGS) entry which is preliminary data.</text>
</comment>
<dbReference type="PANTHER" id="PTHR33395:SF22">
    <property type="entry name" value="REVERSE TRANSCRIPTASE DOMAIN-CONTAINING PROTEIN"/>
    <property type="match status" value="1"/>
</dbReference>
<evidence type="ECO:0000313" key="3">
    <source>
        <dbReference type="Proteomes" id="UP001333110"/>
    </source>
</evidence>
<organism evidence="2 3">
    <name type="scientific">Mycteria americana</name>
    <name type="common">Wood stork</name>
    <dbReference type="NCBI Taxonomy" id="33587"/>
    <lineage>
        <taxon>Eukaryota</taxon>
        <taxon>Metazoa</taxon>
        <taxon>Chordata</taxon>
        <taxon>Craniata</taxon>
        <taxon>Vertebrata</taxon>
        <taxon>Euteleostomi</taxon>
        <taxon>Archelosauria</taxon>
        <taxon>Archosauria</taxon>
        <taxon>Dinosauria</taxon>
        <taxon>Saurischia</taxon>
        <taxon>Theropoda</taxon>
        <taxon>Coelurosauria</taxon>
        <taxon>Aves</taxon>
        <taxon>Neognathae</taxon>
        <taxon>Neoaves</taxon>
        <taxon>Aequornithes</taxon>
        <taxon>Ciconiiformes</taxon>
        <taxon>Ciconiidae</taxon>
        <taxon>Mycteria</taxon>
    </lineage>
</organism>
<name>A0AAN7NGA9_MYCAM</name>
<dbReference type="PANTHER" id="PTHR33395">
    <property type="entry name" value="TRANSCRIPTASE, PUTATIVE-RELATED-RELATED"/>
    <property type="match status" value="1"/>
</dbReference>
<dbReference type="Proteomes" id="UP001333110">
    <property type="component" value="Unassembled WGS sequence"/>
</dbReference>
<evidence type="ECO:0000256" key="1">
    <source>
        <dbReference type="SAM" id="MobiDB-lite"/>
    </source>
</evidence>
<dbReference type="GO" id="GO:0007508">
    <property type="term" value="P:larval heart development"/>
    <property type="evidence" value="ECO:0007669"/>
    <property type="project" value="TreeGrafter"/>
</dbReference>
<accession>A0AAN7NGA9</accession>
<proteinExistence type="predicted"/>
<evidence type="ECO:0000313" key="2">
    <source>
        <dbReference type="EMBL" id="KAK4827173.1"/>
    </source>
</evidence>
<dbReference type="GO" id="GO:0061343">
    <property type="term" value="P:cell adhesion involved in heart morphogenesis"/>
    <property type="evidence" value="ECO:0007669"/>
    <property type="project" value="TreeGrafter"/>
</dbReference>
<reference evidence="2 3" key="1">
    <citation type="journal article" date="2023" name="J. Hered.">
        <title>Chromosome-level genome of the wood stork (Mycteria americana) provides insight into avian chromosome evolution.</title>
        <authorList>
            <person name="Flamio R. Jr."/>
            <person name="Ramstad K.M."/>
        </authorList>
    </citation>
    <scope>NUCLEOTIDE SEQUENCE [LARGE SCALE GENOMIC DNA]</scope>
    <source>
        <strain evidence="2">JAX WOST 10</strain>
    </source>
</reference>
<dbReference type="EMBL" id="JAUNZN010000002">
    <property type="protein sequence ID" value="KAK4827173.1"/>
    <property type="molecule type" value="Genomic_DNA"/>
</dbReference>
<sequence>MMKGVENKTEHIVMPLYKYIVQPCLEYCVQLRCLYLQRRKKSEHAKPQSKERKVTKGVGHGAAPVPAPPELEDRDREQNKPPIIEEEAVNDLLHHLDTHKSMGLDGIHPRVLRELAEELAKPLSIIYQQSWLTREVPDNRRLANVTPIYKKGRKEDQGN</sequence>
<feature type="region of interest" description="Disordered" evidence="1">
    <location>
        <begin position="42"/>
        <end position="79"/>
    </location>
</feature>
<feature type="compositionally biased region" description="Basic and acidic residues" evidence="1">
    <location>
        <begin position="44"/>
        <end position="54"/>
    </location>
</feature>
<protein>
    <submittedName>
        <fullName evidence="2">Uncharacterized protein</fullName>
    </submittedName>
</protein>
<keyword evidence="3" id="KW-1185">Reference proteome</keyword>
<gene>
    <name evidence="2" type="ORF">QYF61_015135</name>
</gene>
<dbReference type="GO" id="GO:0031012">
    <property type="term" value="C:extracellular matrix"/>
    <property type="evidence" value="ECO:0007669"/>
    <property type="project" value="TreeGrafter"/>
</dbReference>